<sequence>MTGVRVPPIWKSLGAPYRSAPVNPSSPSIWTWCRVRTVYGSHIFDDDTTVNVKDCIPRLMESSQIFPASRITRPYTIVSENSFVSLTTSSTHDLNGATEVYDWSFVMLHPP</sequence>
<evidence type="ECO:0000313" key="1">
    <source>
        <dbReference type="EMBL" id="TBU58054.1"/>
    </source>
</evidence>
<protein>
    <submittedName>
        <fullName evidence="1">Uncharacterized protein</fullName>
    </submittedName>
</protein>
<name>A0A4Q9PUM9_9APHY</name>
<reference evidence="1 2" key="1">
    <citation type="submission" date="2019-01" db="EMBL/GenBank/DDBJ databases">
        <title>Draft genome sequences of three monokaryotic isolates of the white-rot basidiomycete fungus Dichomitus squalens.</title>
        <authorList>
            <consortium name="DOE Joint Genome Institute"/>
            <person name="Lopez S.C."/>
            <person name="Andreopoulos B."/>
            <person name="Pangilinan J."/>
            <person name="Lipzen A."/>
            <person name="Riley R."/>
            <person name="Ahrendt S."/>
            <person name="Ng V."/>
            <person name="Barry K."/>
            <person name="Daum C."/>
            <person name="Grigoriev I.V."/>
            <person name="Hilden K.S."/>
            <person name="Makela M.R."/>
            <person name="de Vries R.P."/>
        </authorList>
    </citation>
    <scope>NUCLEOTIDE SEQUENCE [LARGE SCALE GENOMIC DNA]</scope>
    <source>
        <strain evidence="1 2">CBS 464.89</strain>
    </source>
</reference>
<dbReference type="Proteomes" id="UP000292082">
    <property type="component" value="Unassembled WGS sequence"/>
</dbReference>
<dbReference type="EMBL" id="ML145129">
    <property type="protein sequence ID" value="TBU58054.1"/>
    <property type="molecule type" value="Genomic_DNA"/>
</dbReference>
<evidence type="ECO:0000313" key="2">
    <source>
        <dbReference type="Proteomes" id="UP000292082"/>
    </source>
</evidence>
<dbReference type="AlphaFoldDB" id="A0A4Q9PUM9"/>
<gene>
    <name evidence="1" type="ORF">BD310DRAFT_501039</name>
</gene>
<accession>A0A4Q9PUM9</accession>
<keyword evidence="2" id="KW-1185">Reference proteome</keyword>
<proteinExistence type="predicted"/>
<organism evidence="1 2">
    <name type="scientific">Dichomitus squalens</name>
    <dbReference type="NCBI Taxonomy" id="114155"/>
    <lineage>
        <taxon>Eukaryota</taxon>
        <taxon>Fungi</taxon>
        <taxon>Dikarya</taxon>
        <taxon>Basidiomycota</taxon>
        <taxon>Agaricomycotina</taxon>
        <taxon>Agaricomycetes</taxon>
        <taxon>Polyporales</taxon>
        <taxon>Polyporaceae</taxon>
        <taxon>Dichomitus</taxon>
    </lineage>
</organism>